<evidence type="ECO:0000313" key="2">
    <source>
        <dbReference type="EMBL" id="GBN04100.1"/>
    </source>
</evidence>
<organism evidence="2 3">
    <name type="scientific">Araneus ventricosus</name>
    <name type="common">Orbweaver spider</name>
    <name type="synonym">Epeira ventricosa</name>
    <dbReference type="NCBI Taxonomy" id="182803"/>
    <lineage>
        <taxon>Eukaryota</taxon>
        <taxon>Metazoa</taxon>
        <taxon>Ecdysozoa</taxon>
        <taxon>Arthropoda</taxon>
        <taxon>Chelicerata</taxon>
        <taxon>Arachnida</taxon>
        <taxon>Araneae</taxon>
        <taxon>Araneomorphae</taxon>
        <taxon>Entelegynae</taxon>
        <taxon>Araneoidea</taxon>
        <taxon>Araneidae</taxon>
        <taxon>Araneus</taxon>
    </lineage>
</organism>
<protein>
    <submittedName>
        <fullName evidence="2">Uncharacterized protein</fullName>
    </submittedName>
</protein>
<keyword evidence="3" id="KW-1185">Reference proteome</keyword>
<dbReference type="Proteomes" id="UP000499080">
    <property type="component" value="Unassembled WGS sequence"/>
</dbReference>
<proteinExistence type="predicted"/>
<evidence type="ECO:0000313" key="3">
    <source>
        <dbReference type="Proteomes" id="UP000499080"/>
    </source>
</evidence>
<dbReference type="AlphaFoldDB" id="A0A4Y2KPZ9"/>
<name>A0A4Y2KPZ9_ARAVE</name>
<accession>A0A4Y2KPZ9</accession>
<feature type="region of interest" description="Disordered" evidence="1">
    <location>
        <begin position="57"/>
        <end position="77"/>
    </location>
</feature>
<evidence type="ECO:0000256" key="1">
    <source>
        <dbReference type="SAM" id="MobiDB-lite"/>
    </source>
</evidence>
<reference evidence="2 3" key="1">
    <citation type="journal article" date="2019" name="Sci. Rep.">
        <title>Orb-weaving spider Araneus ventricosus genome elucidates the spidroin gene catalogue.</title>
        <authorList>
            <person name="Kono N."/>
            <person name="Nakamura H."/>
            <person name="Ohtoshi R."/>
            <person name="Moran D.A.P."/>
            <person name="Shinohara A."/>
            <person name="Yoshida Y."/>
            <person name="Fujiwara M."/>
            <person name="Mori M."/>
            <person name="Tomita M."/>
            <person name="Arakawa K."/>
        </authorList>
    </citation>
    <scope>NUCLEOTIDE SEQUENCE [LARGE SCALE GENOMIC DNA]</scope>
</reference>
<dbReference type="EMBL" id="BGPR01004859">
    <property type="protein sequence ID" value="GBN04100.1"/>
    <property type="molecule type" value="Genomic_DNA"/>
</dbReference>
<comment type="caution">
    <text evidence="2">The sequence shown here is derived from an EMBL/GenBank/DDBJ whole genome shotgun (WGS) entry which is preliminary data.</text>
</comment>
<gene>
    <name evidence="2" type="ORF">AVEN_88934_1</name>
</gene>
<sequence>MTRTPPELGSPLHISLPHQRGDVWSLGMIWRAADPIRDESSMESGFGPGALWPEAETLPLGHRGPTREHESTALLTT</sequence>